<keyword evidence="1" id="KW-1133">Transmembrane helix</keyword>
<dbReference type="PANTHER" id="PTHR23028:SF53">
    <property type="entry name" value="ACYL_TRANSF_3 DOMAIN-CONTAINING PROTEIN"/>
    <property type="match status" value="1"/>
</dbReference>
<keyword evidence="1" id="KW-0472">Membrane</keyword>
<reference evidence="3" key="1">
    <citation type="submission" date="2021-03" db="EMBL/GenBank/DDBJ databases">
        <title>Actinotalea soli sp. nov., isolated from soil.</title>
        <authorList>
            <person name="Ping W."/>
            <person name="Zhang J."/>
        </authorList>
    </citation>
    <scope>NUCLEOTIDE SEQUENCE</scope>
    <source>
        <strain evidence="3">BY-33</strain>
    </source>
</reference>
<proteinExistence type="predicted"/>
<dbReference type="GO" id="GO:0009103">
    <property type="term" value="P:lipopolysaccharide biosynthetic process"/>
    <property type="evidence" value="ECO:0007669"/>
    <property type="project" value="TreeGrafter"/>
</dbReference>
<comment type="caution">
    <text evidence="3">The sequence shown here is derived from an EMBL/GenBank/DDBJ whole genome shotgun (WGS) entry which is preliminary data.</text>
</comment>
<evidence type="ECO:0000259" key="2">
    <source>
        <dbReference type="Pfam" id="PF01757"/>
    </source>
</evidence>
<dbReference type="Proteomes" id="UP000664209">
    <property type="component" value="Unassembled WGS sequence"/>
</dbReference>
<dbReference type="GO" id="GO:0016020">
    <property type="term" value="C:membrane"/>
    <property type="evidence" value="ECO:0007669"/>
    <property type="project" value="TreeGrafter"/>
</dbReference>
<feature type="transmembrane region" description="Helical" evidence="1">
    <location>
        <begin position="132"/>
        <end position="155"/>
    </location>
</feature>
<sequence length="333" mass="35820">MTATTVQHARIDGLDLVRGLAVALVMARHALPDVAPGAGVVGVVAFFTLSGYLITGLLVQEHTRYGRVDLRRFYRRRVRRLVPPLVVLLVAYALVTATLDPLDDRASLLRDLAVAATWTGNLPHLVPGGATFHLWTLATEEQFYLVWPALLVFCLRAGRPPLAVGTATVVTVAALLATVWWSADAPEIAYALPTSWAPAFVIGATARLLAPKVHLGVPAAAAATAGLLLLAVVPLRGHPWTYLAAGPAIAGLTAVLVLAAVHWREVTGWPLRWLVALGTVSYAAYLWNYPLTLWLRPLPFGPALAVLATVVMAALSWHLVERPLAARWARTSR</sequence>
<dbReference type="RefSeq" id="WP_208056262.1">
    <property type="nucleotide sequence ID" value="NZ_JAGEMK010000006.1"/>
</dbReference>
<feature type="transmembrane region" description="Helical" evidence="1">
    <location>
        <begin position="270"/>
        <end position="288"/>
    </location>
</feature>
<feature type="domain" description="Acyltransferase 3" evidence="2">
    <location>
        <begin position="12"/>
        <end position="317"/>
    </location>
</feature>
<keyword evidence="3" id="KW-0808">Transferase</keyword>
<dbReference type="EMBL" id="JAGEMK010000006">
    <property type="protein sequence ID" value="MBO1752584.1"/>
    <property type="molecule type" value="Genomic_DNA"/>
</dbReference>
<organism evidence="3 4">
    <name type="scientific">Actinotalea soli</name>
    <dbReference type="NCBI Taxonomy" id="2819234"/>
    <lineage>
        <taxon>Bacteria</taxon>
        <taxon>Bacillati</taxon>
        <taxon>Actinomycetota</taxon>
        <taxon>Actinomycetes</taxon>
        <taxon>Micrococcales</taxon>
        <taxon>Cellulomonadaceae</taxon>
        <taxon>Actinotalea</taxon>
    </lineage>
</organism>
<name>A0A939LUX5_9CELL</name>
<feature type="transmembrane region" description="Helical" evidence="1">
    <location>
        <begin position="217"/>
        <end position="235"/>
    </location>
</feature>
<dbReference type="GO" id="GO:0016747">
    <property type="term" value="F:acyltransferase activity, transferring groups other than amino-acyl groups"/>
    <property type="evidence" value="ECO:0007669"/>
    <property type="project" value="InterPro"/>
</dbReference>
<keyword evidence="1" id="KW-0812">Transmembrane</keyword>
<evidence type="ECO:0000313" key="4">
    <source>
        <dbReference type="Proteomes" id="UP000664209"/>
    </source>
</evidence>
<dbReference type="Pfam" id="PF01757">
    <property type="entry name" value="Acyl_transf_3"/>
    <property type="match status" value="1"/>
</dbReference>
<accession>A0A939LUX5</accession>
<feature type="transmembrane region" description="Helical" evidence="1">
    <location>
        <begin position="162"/>
        <end position="182"/>
    </location>
</feature>
<feature type="transmembrane region" description="Helical" evidence="1">
    <location>
        <begin position="241"/>
        <end position="263"/>
    </location>
</feature>
<dbReference type="AlphaFoldDB" id="A0A939LUX5"/>
<evidence type="ECO:0000256" key="1">
    <source>
        <dbReference type="SAM" id="Phobius"/>
    </source>
</evidence>
<feature type="transmembrane region" description="Helical" evidence="1">
    <location>
        <begin position="188"/>
        <end position="210"/>
    </location>
</feature>
<dbReference type="PANTHER" id="PTHR23028">
    <property type="entry name" value="ACETYLTRANSFERASE"/>
    <property type="match status" value="1"/>
</dbReference>
<keyword evidence="3" id="KW-0012">Acyltransferase</keyword>
<feature type="transmembrane region" description="Helical" evidence="1">
    <location>
        <begin position="300"/>
        <end position="320"/>
    </location>
</feature>
<feature type="transmembrane region" description="Helical" evidence="1">
    <location>
        <begin position="34"/>
        <end position="59"/>
    </location>
</feature>
<protein>
    <submittedName>
        <fullName evidence="3">Acyltransferase</fullName>
    </submittedName>
</protein>
<evidence type="ECO:0000313" key="3">
    <source>
        <dbReference type="EMBL" id="MBO1752584.1"/>
    </source>
</evidence>
<dbReference type="InterPro" id="IPR050879">
    <property type="entry name" value="Acyltransferase_3"/>
</dbReference>
<feature type="transmembrane region" description="Helical" evidence="1">
    <location>
        <begin position="80"/>
        <end position="99"/>
    </location>
</feature>
<keyword evidence="4" id="KW-1185">Reference proteome</keyword>
<dbReference type="InterPro" id="IPR002656">
    <property type="entry name" value="Acyl_transf_3_dom"/>
</dbReference>
<gene>
    <name evidence="3" type="ORF">J4G33_12295</name>
</gene>